<evidence type="ECO:0000313" key="2">
    <source>
        <dbReference type="EMBL" id="EIM78949.1"/>
    </source>
</evidence>
<evidence type="ECO:0000256" key="1">
    <source>
        <dbReference type="SAM" id="MobiDB-lite"/>
    </source>
</evidence>
<gene>
    <name evidence="2" type="ORF">STEHIDRAFT_116871</name>
</gene>
<feature type="compositionally biased region" description="Polar residues" evidence="1">
    <location>
        <begin position="125"/>
        <end position="134"/>
    </location>
</feature>
<dbReference type="AlphaFoldDB" id="R7RVF3"/>
<organism evidence="2 3">
    <name type="scientific">Stereum hirsutum (strain FP-91666)</name>
    <name type="common">White-rot fungus</name>
    <dbReference type="NCBI Taxonomy" id="721885"/>
    <lineage>
        <taxon>Eukaryota</taxon>
        <taxon>Fungi</taxon>
        <taxon>Dikarya</taxon>
        <taxon>Basidiomycota</taxon>
        <taxon>Agaricomycotina</taxon>
        <taxon>Agaricomycetes</taxon>
        <taxon>Russulales</taxon>
        <taxon>Stereaceae</taxon>
        <taxon>Stereum</taxon>
    </lineage>
</organism>
<sequence>MAIKTCSTRSTRTDKCISLSVVPHIEPPLHLDFNLWTHPAQLAFVLHAERHTTRTNPSAFVSSADCVVMCFAESKTRSGRGYSAWDTATAIKVDIDATSLLQRAVESERTRQYDEDASPEFSPALTPTRTSNARKNLDKRAKEKKKKTSTRPADILKGRKIRRGTANNYANPRVINVNFVVTALTMARYADVGKNRPAGPSVPTLEEIRRDHPDFTLITNPEL</sequence>
<feature type="region of interest" description="Disordered" evidence="1">
    <location>
        <begin position="107"/>
        <end position="154"/>
    </location>
</feature>
<accession>R7RVF3</accession>
<proteinExistence type="predicted"/>
<dbReference type="Proteomes" id="UP000053927">
    <property type="component" value="Unassembled WGS sequence"/>
</dbReference>
<feature type="non-terminal residue" evidence="2">
    <location>
        <position position="223"/>
    </location>
</feature>
<dbReference type="GeneID" id="18796016"/>
<name>R7RVF3_STEHR</name>
<dbReference type="KEGG" id="shs:STEHIDRAFT_116871"/>
<reference evidence="3" key="1">
    <citation type="journal article" date="2012" name="Science">
        <title>The Paleozoic origin of enzymatic lignin decomposition reconstructed from 31 fungal genomes.</title>
        <authorList>
            <person name="Floudas D."/>
            <person name="Binder M."/>
            <person name="Riley R."/>
            <person name="Barry K."/>
            <person name="Blanchette R.A."/>
            <person name="Henrissat B."/>
            <person name="Martinez A.T."/>
            <person name="Otillar R."/>
            <person name="Spatafora J.W."/>
            <person name="Yadav J.S."/>
            <person name="Aerts A."/>
            <person name="Benoit I."/>
            <person name="Boyd A."/>
            <person name="Carlson A."/>
            <person name="Copeland A."/>
            <person name="Coutinho P.M."/>
            <person name="de Vries R.P."/>
            <person name="Ferreira P."/>
            <person name="Findley K."/>
            <person name="Foster B."/>
            <person name="Gaskell J."/>
            <person name="Glotzer D."/>
            <person name="Gorecki P."/>
            <person name="Heitman J."/>
            <person name="Hesse C."/>
            <person name="Hori C."/>
            <person name="Igarashi K."/>
            <person name="Jurgens J.A."/>
            <person name="Kallen N."/>
            <person name="Kersten P."/>
            <person name="Kohler A."/>
            <person name="Kuees U."/>
            <person name="Kumar T.K.A."/>
            <person name="Kuo A."/>
            <person name="LaButti K."/>
            <person name="Larrondo L.F."/>
            <person name="Lindquist E."/>
            <person name="Ling A."/>
            <person name="Lombard V."/>
            <person name="Lucas S."/>
            <person name="Lundell T."/>
            <person name="Martin R."/>
            <person name="McLaughlin D.J."/>
            <person name="Morgenstern I."/>
            <person name="Morin E."/>
            <person name="Murat C."/>
            <person name="Nagy L.G."/>
            <person name="Nolan M."/>
            <person name="Ohm R.A."/>
            <person name="Patyshakuliyeva A."/>
            <person name="Rokas A."/>
            <person name="Ruiz-Duenas F.J."/>
            <person name="Sabat G."/>
            <person name="Salamov A."/>
            <person name="Samejima M."/>
            <person name="Schmutz J."/>
            <person name="Slot J.C."/>
            <person name="St John F."/>
            <person name="Stenlid J."/>
            <person name="Sun H."/>
            <person name="Sun S."/>
            <person name="Syed K."/>
            <person name="Tsang A."/>
            <person name="Wiebenga A."/>
            <person name="Young D."/>
            <person name="Pisabarro A."/>
            <person name="Eastwood D.C."/>
            <person name="Martin F."/>
            <person name="Cullen D."/>
            <person name="Grigoriev I.V."/>
            <person name="Hibbett D.S."/>
        </authorList>
    </citation>
    <scope>NUCLEOTIDE SEQUENCE [LARGE SCALE GENOMIC DNA]</scope>
    <source>
        <strain evidence="3">FP-91666</strain>
    </source>
</reference>
<protein>
    <submittedName>
        <fullName evidence="2">Uncharacterized protein</fullName>
    </submittedName>
</protein>
<dbReference type="EMBL" id="JH687511">
    <property type="protein sequence ID" value="EIM78949.1"/>
    <property type="molecule type" value="Genomic_DNA"/>
</dbReference>
<dbReference type="RefSeq" id="XP_007311953.1">
    <property type="nucleotide sequence ID" value="XM_007311891.1"/>
</dbReference>
<evidence type="ECO:0000313" key="3">
    <source>
        <dbReference type="Proteomes" id="UP000053927"/>
    </source>
</evidence>
<keyword evidence="3" id="KW-1185">Reference proteome</keyword>